<dbReference type="InterPro" id="IPR017937">
    <property type="entry name" value="Thioredoxin_CS"/>
</dbReference>
<dbReference type="PROSITE" id="PS51352">
    <property type="entry name" value="THIOREDOXIN_2"/>
    <property type="match status" value="1"/>
</dbReference>
<evidence type="ECO:0000256" key="3">
    <source>
        <dbReference type="SAM" id="Phobius"/>
    </source>
</evidence>
<evidence type="ECO:0000256" key="2">
    <source>
        <dbReference type="ARBA" id="ARBA00022748"/>
    </source>
</evidence>
<dbReference type="InterPro" id="IPR050553">
    <property type="entry name" value="Thioredoxin_ResA/DsbE_sf"/>
</dbReference>
<dbReference type="OrthoDB" id="63842at2"/>
<evidence type="ECO:0000259" key="4">
    <source>
        <dbReference type="PROSITE" id="PS51352"/>
    </source>
</evidence>
<dbReference type="GO" id="GO:0016491">
    <property type="term" value="F:oxidoreductase activity"/>
    <property type="evidence" value="ECO:0007669"/>
    <property type="project" value="InterPro"/>
</dbReference>
<dbReference type="Proteomes" id="UP000277766">
    <property type="component" value="Unassembled WGS sequence"/>
</dbReference>
<evidence type="ECO:0000313" key="6">
    <source>
        <dbReference type="Proteomes" id="UP000277766"/>
    </source>
</evidence>
<keyword evidence="3" id="KW-0812">Transmembrane</keyword>
<dbReference type="AlphaFoldDB" id="A0A3S0KIG4"/>
<evidence type="ECO:0000256" key="1">
    <source>
        <dbReference type="ARBA" id="ARBA00004196"/>
    </source>
</evidence>
<gene>
    <name evidence="5" type="ORF">EJ104_06435</name>
</gene>
<feature type="transmembrane region" description="Helical" evidence="3">
    <location>
        <begin position="84"/>
        <end position="100"/>
    </location>
</feature>
<comment type="subcellular location">
    <subcellularLocation>
        <location evidence="1">Cell envelope</location>
    </subcellularLocation>
</comment>
<dbReference type="PROSITE" id="PS00194">
    <property type="entry name" value="THIOREDOXIN_1"/>
    <property type="match status" value="1"/>
</dbReference>
<dbReference type="Pfam" id="PF08534">
    <property type="entry name" value="Redoxin"/>
    <property type="match status" value="1"/>
</dbReference>
<accession>A0A3S0KIG4</accession>
<keyword evidence="3" id="KW-0472">Membrane</keyword>
<proteinExistence type="predicted"/>
<feature type="transmembrane region" description="Helical" evidence="3">
    <location>
        <begin position="12"/>
        <end position="33"/>
    </location>
</feature>
<dbReference type="SUPFAM" id="SSF52833">
    <property type="entry name" value="Thioredoxin-like"/>
    <property type="match status" value="1"/>
</dbReference>
<protein>
    <submittedName>
        <fullName evidence="5">TlpA family protein disulfide reductase</fullName>
    </submittedName>
</protein>
<name>A0A3S0KIG4_9DEIO</name>
<feature type="transmembrane region" description="Helical" evidence="3">
    <location>
        <begin position="45"/>
        <end position="64"/>
    </location>
</feature>
<reference evidence="5 6" key="1">
    <citation type="submission" date="2018-12" db="EMBL/GenBank/DDBJ databases">
        <title>Deinococcus radiophilus ATCC 27603 genome sequencing and assembly.</title>
        <authorList>
            <person name="Maclea K.S."/>
            <person name="Maynard C.R."/>
        </authorList>
    </citation>
    <scope>NUCLEOTIDE SEQUENCE [LARGE SCALE GENOMIC DNA]</scope>
    <source>
        <strain evidence="5 6">ATCC 27603</strain>
    </source>
</reference>
<dbReference type="Gene3D" id="3.40.30.10">
    <property type="entry name" value="Glutaredoxin"/>
    <property type="match status" value="1"/>
</dbReference>
<keyword evidence="3" id="KW-1133">Transmembrane helix</keyword>
<dbReference type="PANTHER" id="PTHR42852:SF17">
    <property type="entry name" value="THIOREDOXIN-LIKE PROTEIN HI_1115"/>
    <property type="match status" value="1"/>
</dbReference>
<dbReference type="PANTHER" id="PTHR42852">
    <property type="entry name" value="THIOL:DISULFIDE INTERCHANGE PROTEIN DSBE"/>
    <property type="match status" value="1"/>
</dbReference>
<sequence length="317" mass="33843">MAYGEVMLTPDGLSLGPLNLGWTALTLLLGYAVWSAQARFPHADLAALVTLLVARLWAALPGLSAARPLSENLLDLVDVHRGDWAWGPGLLAGALTLWLLSGRRWPAGAWPTLGLTVLAGFLPLLLQPANQADLTLPTTQLATVSATETGPATPLPPGQVVNFWATWCGPCRAELPLLEAQLAAGAPVTLVNVGESPQTVQAFLQREGLTLTTHTGGEALTGTMQVSAFPTTLAVNGAGQVVRRHLGPLSGAQLQRLLRAAQESFSRLTFRQLPQYRTHHFRVSLAASRLHHPAHEKALQRLLAAPERFGLGRVRGE</sequence>
<dbReference type="GO" id="GO:0017004">
    <property type="term" value="P:cytochrome complex assembly"/>
    <property type="evidence" value="ECO:0007669"/>
    <property type="project" value="UniProtKB-KW"/>
</dbReference>
<dbReference type="CDD" id="cd02966">
    <property type="entry name" value="TlpA_like_family"/>
    <property type="match status" value="1"/>
</dbReference>
<evidence type="ECO:0000313" key="5">
    <source>
        <dbReference type="EMBL" id="RTR27496.1"/>
    </source>
</evidence>
<keyword evidence="2" id="KW-0201">Cytochrome c-type biogenesis</keyword>
<feature type="transmembrane region" description="Helical" evidence="3">
    <location>
        <begin position="107"/>
        <end position="126"/>
    </location>
</feature>
<dbReference type="GO" id="GO:0030313">
    <property type="term" value="C:cell envelope"/>
    <property type="evidence" value="ECO:0007669"/>
    <property type="project" value="UniProtKB-SubCell"/>
</dbReference>
<dbReference type="InterPro" id="IPR036249">
    <property type="entry name" value="Thioredoxin-like_sf"/>
</dbReference>
<keyword evidence="6" id="KW-1185">Reference proteome</keyword>
<feature type="domain" description="Thioredoxin" evidence="4">
    <location>
        <begin position="125"/>
        <end position="263"/>
    </location>
</feature>
<dbReference type="EMBL" id="RXPE01000010">
    <property type="protein sequence ID" value="RTR27496.1"/>
    <property type="molecule type" value="Genomic_DNA"/>
</dbReference>
<organism evidence="5 6">
    <name type="scientific">Deinococcus radiophilus</name>
    <dbReference type="NCBI Taxonomy" id="32062"/>
    <lineage>
        <taxon>Bacteria</taxon>
        <taxon>Thermotogati</taxon>
        <taxon>Deinococcota</taxon>
        <taxon>Deinococci</taxon>
        <taxon>Deinococcales</taxon>
        <taxon>Deinococcaceae</taxon>
        <taxon>Deinococcus</taxon>
    </lineage>
</organism>
<dbReference type="InterPro" id="IPR013766">
    <property type="entry name" value="Thioredoxin_domain"/>
</dbReference>
<dbReference type="InterPro" id="IPR013740">
    <property type="entry name" value="Redoxin"/>
</dbReference>
<comment type="caution">
    <text evidence="5">The sequence shown here is derived from an EMBL/GenBank/DDBJ whole genome shotgun (WGS) entry which is preliminary data.</text>
</comment>